<evidence type="ECO:0000313" key="1">
    <source>
        <dbReference type="EMBL" id="KIF64177.1"/>
    </source>
</evidence>
<reference evidence="1 2" key="1">
    <citation type="submission" date="2014-11" db="EMBL/GenBank/DDBJ databases">
        <title>Draft genome sequence of Pseudomonas fluorescens strains SF4c SF39a.</title>
        <authorList>
            <person name="Underwood G.E."/>
            <person name="Ly L.K."/>
            <person name="Bitzer A.S."/>
            <person name="Godino A."/>
            <person name="Bucci V."/>
            <person name="Fischer S."/>
            <person name="Silby M.W."/>
        </authorList>
    </citation>
    <scope>NUCLEOTIDE SEQUENCE [LARGE SCALE GENOMIC DNA]</scope>
    <source>
        <strain evidence="1 2">SF4c</strain>
    </source>
</reference>
<dbReference type="RefSeq" id="WP_039765089.1">
    <property type="nucleotide sequence ID" value="NZ_JTGH01000002.1"/>
</dbReference>
<gene>
    <name evidence="1" type="ORF">QS95_01905</name>
</gene>
<organism evidence="1 2">
    <name type="scientific">Pseudomonas fluorescens</name>
    <dbReference type="NCBI Taxonomy" id="294"/>
    <lineage>
        <taxon>Bacteria</taxon>
        <taxon>Pseudomonadati</taxon>
        <taxon>Pseudomonadota</taxon>
        <taxon>Gammaproteobacteria</taxon>
        <taxon>Pseudomonadales</taxon>
        <taxon>Pseudomonadaceae</taxon>
        <taxon>Pseudomonas</taxon>
    </lineage>
</organism>
<evidence type="ECO:0000313" key="2">
    <source>
        <dbReference type="Proteomes" id="UP000031587"/>
    </source>
</evidence>
<dbReference type="EMBL" id="JTGH01000002">
    <property type="protein sequence ID" value="KIF64177.1"/>
    <property type="molecule type" value="Genomic_DNA"/>
</dbReference>
<name>A0AAE2DLX1_PSEFL</name>
<protein>
    <submittedName>
        <fullName evidence="1">Uncharacterized protein</fullName>
    </submittedName>
</protein>
<accession>A0AAE2DLX1</accession>
<sequence>MSKKADFDDIIADKFKGLKMGPAEGSMKVRINGLEKVFSTTKGSNHESSMFIIYKYEDIKINIFCIKEYGVEIPFDIWSDTVLQFVTPEGIQYPSEGGVTLYEGTEPNSYHGVFHAKIAEGSTSLDKGVFDVVFPQ</sequence>
<dbReference type="Proteomes" id="UP000031587">
    <property type="component" value="Unassembled WGS sequence"/>
</dbReference>
<dbReference type="AlphaFoldDB" id="A0AAE2DLX1"/>
<proteinExistence type="predicted"/>
<comment type="caution">
    <text evidence="1">The sequence shown here is derived from an EMBL/GenBank/DDBJ whole genome shotgun (WGS) entry which is preliminary data.</text>
</comment>